<dbReference type="PANTHER" id="PTHR22993:SF9">
    <property type="entry name" value="FORMAMIDOPYRIMIDINE-DNA GLYCOSYLASE"/>
    <property type="match status" value="1"/>
</dbReference>
<keyword evidence="10 20" id="KW-0863">Zinc-finger</keyword>
<dbReference type="GO" id="GO:0034039">
    <property type="term" value="F:8-oxo-7,8-dihydroguanine DNA N-glycosylase activity"/>
    <property type="evidence" value="ECO:0007669"/>
    <property type="project" value="TreeGrafter"/>
</dbReference>
<dbReference type="GO" id="GO:0003684">
    <property type="term" value="F:damaged DNA binding"/>
    <property type="evidence" value="ECO:0007669"/>
    <property type="project" value="InterPro"/>
</dbReference>
<dbReference type="SMART" id="SM01232">
    <property type="entry name" value="H2TH"/>
    <property type="match status" value="1"/>
</dbReference>
<proteinExistence type="inferred from homology"/>
<comment type="catalytic activity">
    <reaction evidence="1">
        <text>Hydrolysis of DNA containing ring-opened 7-methylguanine residues, releasing 2,6-diamino-4-hydroxy-5-(N-methyl)formamidopyrimidine.</text>
        <dbReference type="EC" id="3.2.2.23"/>
    </reaction>
</comment>
<dbReference type="NCBIfam" id="NF002211">
    <property type="entry name" value="PRK01103.1"/>
    <property type="match status" value="1"/>
</dbReference>
<keyword evidence="8" id="KW-0479">Metal-binding</keyword>
<evidence type="ECO:0000256" key="4">
    <source>
        <dbReference type="ARBA" id="ARBA00011245"/>
    </source>
</evidence>
<dbReference type="InterPro" id="IPR015886">
    <property type="entry name" value="H2TH_FPG"/>
</dbReference>
<comment type="caution">
    <text evidence="23">The sequence shown here is derived from an EMBL/GenBank/DDBJ whole genome shotgun (WGS) entry which is preliminary data.</text>
</comment>
<protein>
    <recommendedName>
        <fullName evidence="7">Formamidopyrimidine-DNA glycosylase</fullName>
        <ecNumber evidence="5">3.2.2.23</ecNumber>
        <ecNumber evidence="6">4.2.99.18</ecNumber>
    </recommendedName>
    <alternativeName>
        <fullName evidence="18">DNA-(apurinic or apyrimidinic site) lyase MutM</fullName>
    </alternativeName>
</protein>
<dbReference type="FunFam" id="1.10.8.50:FF:000003">
    <property type="entry name" value="Formamidopyrimidine-DNA glycosylase"/>
    <property type="match status" value="1"/>
</dbReference>
<evidence type="ECO:0000259" key="21">
    <source>
        <dbReference type="PROSITE" id="PS51066"/>
    </source>
</evidence>
<evidence type="ECO:0000256" key="18">
    <source>
        <dbReference type="ARBA" id="ARBA00030638"/>
    </source>
</evidence>
<comment type="subunit">
    <text evidence="4">Monomer.</text>
</comment>
<accession>A0A831TEX1</accession>
<dbReference type="NCBIfam" id="TIGR00577">
    <property type="entry name" value="fpg"/>
    <property type="match status" value="1"/>
</dbReference>
<dbReference type="InterPro" id="IPR000214">
    <property type="entry name" value="Znf_DNA_glyclase/AP_lyase"/>
</dbReference>
<dbReference type="SUPFAM" id="SSF81624">
    <property type="entry name" value="N-terminal domain of MutM-like DNA repair proteins"/>
    <property type="match status" value="1"/>
</dbReference>
<organism evidence="23">
    <name type="scientific">Thermorudis peleae</name>
    <dbReference type="NCBI Taxonomy" id="1382356"/>
    <lineage>
        <taxon>Bacteria</taxon>
        <taxon>Pseudomonadati</taxon>
        <taxon>Thermomicrobiota</taxon>
        <taxon>Thermomicrobia</taxon>
        <taxon>Thermomicrobia incertae sedis</taxon>
        <taxon>Thermorudis</taxon>
    </lineage>
</organism>
<evidence type="ECO:0000256" key="11">
    <source>
        <dbReference type="ARBA" id="ARBA00022801"/>
    </source>
</evidence>
<evidence type="ECO:0000256" key="14">
    <source>
        <dbReference type="ARBA" id="ARBA00023204"/>
    </source>
</evidence>
<evidence type="ECO:0000256" key="20">
    <source>
        <dbReference type="PROSITE-ProRule" id="PRU00391"/>
    </source>
</evidence>
<keyword evidence="15 23" id="KW-0456">Lyase</keyword>
<comment type="similarity">
    <text evidence="3">Belongs to the FPG family.</text>
</comment>
<feature type="domain" description="Formamidopyrimidine-DNA glycosylase catalytic" evidence="22">
    <location>
        <begin position="2"/>
        <end position="128"/>
    </location>
</feature>
<dbReference type="InterPro" id="IPR012319">
    <property type="entry name" value="FPG_cat"/>
</dbReference>
<comment type="catalytic activity">
    <reaction evidence="19">
        <text>2'-deoxyribonucleotide-(2'-deoxyribose 5'-phosphate)-2'-deoxyribonucleotide-DNA = a 3'-end 2'-deoxyribonucleotide-(2,3-dehydro-2,3-deoxyribose 5'-phosphate)-DNA + a 5'-end 5'-phospho-2'-deoxyribonucleoside-DNA + H(+)</text>
        <dbReference type="Rhea" id="RHEA:66592"/>
        <dbReference type="Rhea" id="RHEA-COMP:13180"/>
        <dbReference type="Rhea" id="RHEA-COMP:16897"/>
        <dbReference type="Rhea" id="RHEA-COMP:17067"/>
        <dbReference type="ChEBI" id="CHEBI:15378"/>
        <dbReference type="ChEBI" id="CHEBI:136412"/>
        <dbReference type="ChEBI" id="CHEBI:157695"/>
        <dbReference type="ChEBI" id="CHEBI:167181"/>
        <dbReference type="EC" id="4.2.99.18"/>
    </reaction>
</comment>
<dbReference type="Pfam" id="PF06827">
    <property type="entry name" value="zf-FPG_IleRS"/>
    <property type="match status" value="1"/>
</dbReference>
<dbReference type="InterPro" id="IPR035937">
    <property type="entry name" value="FPG_N"/>
</dbReference>
<keyword evidence="12" id="KW-0862">Zinc</keyword>
<evidence type="ECO:0000256" key="12">
    <source>
        <dbReference type="ARBA" id="ARBA00022833"/>
    </source>
</evidence>
<evidence type="ECO:0000256" key="13">
    <source>
        <dbReference type="ARBA" id="ARBA00023125"/>
    </source>
</evidence>
<evidence type="ECO:0000256" key="9">
    <source>
        <dbReference type="ARBA" id="ARBA00022763"/>
    </source>
</evidence>
<keyword evidence="9" id="KW-0227">DNA damage</keyword>
<dbReference type="InterPro" id="IPR010979">
    <property type="entry name" value="Ribosomal_uS13-like_H2TH"/>
</dbReference>
<dbReference type="InterPro" id="IPR010663">
    <property type="entry name" value="Znf_FPG/IleRS"/>
</dbReference>
<evidence type="ECO:0000256" key="15">
    <source>
        <dbReference type="ARBA" id="ARBA00023239"/>
    </source>
</evidence>
<keyword evidence="16" id="KW-0511">Multifunctional enzyme</keyword>
<dbReference type="Gene3D" id="3.20.190.10">
    <property type="entry name" value="MutM-like, N-terminal"/>
    <property type="match status" value="1"/>
</dbReference>
<evidence type="ECO:0000256" key="7">
    <source>
        <dbReference type="ARBA" id="ARBA00016240"/>
    </source>
</evidence>
<comment type="cofactor">
    <cofactor evidence="2">
        <name>Zn(2+)</name>
        <dbReference type="ChEBI" id="CHEBI:29105"/>
    </cofactor>
</comment>
<evidence type="ECO:0000259" key="22">
    <source>
        <dbReference type="PROSITE" id="PS51068"/>
    </source>
</evidence>
<keyword evidence="13" id="KW-0238">DNA-binding</keyword>
<reference evidence="23" key="1">
    <citation type="journal article" date="2020" name="mSystems">
        <title>Genome- and Community-Level Interaction Insights into Carbon Utilization and Element Cycling Functions of Hydrothermarchaeota in Hydrothermal Sediment.</title>
        <authorList>
            <person name="Zhou Z."/>
            <person name="Liu Y."/>
            <person name="Xu W."/>
            <person name="Pan J."/>
            <person name="Luo Z.H."/>
            <person name="Li M."/>
        </authorList>
    </citation>
    <scope>NUCLEOTIDE SEQUENCE [LARGE SCALE GENOMIC DNA]</scope>
    <source>
        <strain evidence="23">SpSt-210</strain>
    </source>
</reference>
<dbReference type="PROSITE" id="PS01242">
    <property type="entry name" value="ZF_FPG_1"/>
    <property type="match status" value="1"/>
</dbReference>
<dbReference type="SUPFAM" id="SSF46946">
    <property type="entry name" value="S13-like H2TH domain"/>
    <property type="match status" value="1"/>
</dbReference>
<keyword evidence="14" id="KW-0234">DNA repair</keyword>
<dbReference type="GO" id="GO:0006284">
    <property type="term" value="P:base-excision repair"/>
    <property type="evidence" value="ECO:0007669"/>
    <property type="project" value="InterPro"/>
</dbReference>
<dbReference type="EMBL" id="DSIY01000067">
    <property type="protein sequence ID" value="HEG90411.1"/>
    <property type="molecule type" value="Genomic_DNA"/>
</dbReference>
<evidence type="ECO:0000256" key="16">
    <source>
        <dbReference type="ARBA" id="ARBA00023268"/>
    </source>
</evidence>
<evidence type="ECO:0000256" key="2">
    <source>
        <dbReference type="ARBA" id="ARBA00001947"/>
    </source>
</evidence>
<dbReference type="EC" id="4.2.99.18" evidence="6"/>
<dbReference type="GO" id="GO:0140078">
    <property type="term" value="F:class I DNA-(apurinic or apyrimidinic site) endonuclease activity"/>
    <property type="evidence" value="ECO:0007669"/>
    <property type="project" value="UniProtKB-EC"/>
</dbReference>
<keyword evidence="11 23" id="KW-0378">Hydrolase</keyword>
<keyword evidence="17 23" id="KW-0326">Glycosidase</keyword>
<dbReference type="GO" id="GO:0008270">
    <property type="term" value="F:zinc ion binding"/>
    <property type="evidence" value="ECO:0007669"/>
    <property type="project" value="UniProtKB-KW"/>
</dbReference>
<dbReference type="PROSITE" id="PS51066">
    <property type="entry name" value="ZF_FPG_2"/>
    <property type="match status" value="1"/>
</dbReference>
<dbReference type="AlphaFoldDB" id="A0A831TEX1"/>
<evidence type="ECO:0000256" key="19">
    <source>
        <dbReference type="ARBA" id="ARBA00044632"/>
    </source>
</evidence>
<dbReference type="InterPro" id="IPR020629">
    <property type="entry name" value="FPG_Glyclase"/>
</dbReference>
<evidence type="ECO:0000256" key="17">
    <source>
        <dbReference type="ARBA" id="ARBA00023295"/>
    </source>
</evidence>
<evidence type="ECO:0000313" key="23">
    <source>
        <dbReference type="EMBL" id="HEG90411.1"/>
    </source>
</evidence>
<evidence type="ECO:0000256" key="8">
    <source>
        <dbReference type="ARBA" id="ARBA00022723"/>
    </source>
</evidence>
<dbReference type="EC" id="3.2.2.23" evidence="5"/>
<sequence length="305" mass="33571">MPELPEVEAARRGIAEQLAGRTVTGFELYRPRLVQSLPGLSLDLLPGRRLLEVGRRGKYLWLVFEPLAAVLHLKLTGQLVARGDAIPGFAAGHPVPPYDAPLPHKSTALRLDFQPGIQLYLTDVRHFARVWLLPVDDLPDYVDRLGLGPDLLSPDFTFEAFRRRLERRRSGRLKPTLLDQSVIAGIGNIYADESLWQARLHPEQVVGELSADDLARLYEGIRETIRLAVPVGGARILHGKAVPPAGEFPFVHGREGQPCPRCGTTIVKFQVNGRGTYLCPRCQPAPPGVTARLAPSVQQPAPIAE</sequence>
<evidence type="ECO:0000256" key="10">
    <source>
        <dbReference type="ARBA" id="ARBA00022771"/>
    </source>
</evidence>
<evidence type="ECO:0000256" key="6">
    <source>
        <dbReference type="ARBA" id="ARBA00012720"/>
    </source>
</evidence>
<dbReference type="CDD" id="cd08966">
    <property type="entry name" value="EcFpg-like_N"/>
    <property type="match status" value="1"/>
</dbReference>
<dbReference type="PANTHER" id="PTHR22993">
    <property type="entry name" value="FORMAMIDOPYRIMIDINE-DNA GLYCOSYLASE"/>
    <property type="match status" value="1"/>
</dbReference>
<dbReference type="InterPro" id="IPR015887">
    <property type="entry name" value="DNA_glyclase_Znf_dom_DNA_BS"/>
</dbReference>
<evidence type="ECO:0000256" key="5">
    <source>
        <dbReference type="ARBA" id="ARBA00012024"/>
    </source>
</evidence>
<dbReference type="Gene3D" id="1.10.8.50">
    <property type="match status" value="1"/>
</dbReference>
<dbReference type="SMART" id="SM00898">
    <property type="entry name" value="Fapy_DNA_glyco"/>
    <property type="match status" value="1"/>
</dbReference>
<gene>
    <name evidence="23" type="primary">mutM</name>
    <name evidence="23" type="ORF">ENP34_03070</name>
</gene>
<evidence type="ECO:0000256" key="3">
    <source>
        <dbReference type="ARBA" id="ARBA00009409"/>
    </source>
</evidence>
<feature type="domain" description="FPG-type" evidence="21">
    <location>
        <begin position="250"/>
        <end position="284"/>
    </location>
</feature>
<dbReference type="PROSITE" id="PS51068">
    <property type="entry name" value="FPG_CAT"/>
    <property type="match status" value="1"/>
</dbReference>
<dbReference type="Pfam" id="PF06831">
    <property type="entry name" value="H2TH"/>
    <property type="match status" value="1"/>
</dbReference>
<dbReference type="SUPFAM" id="SSF57716">
    <property type="entry name" value="Glucocorticoid receptor-like (DNA-binding domain)"/>
    <property type="match status" value="1"/>
</dbReference>
<evidence type="ECO:0000256" key="1">
    <source>
        <dbReference type="ARBA" id="ARBA00001668"/>
    </source>
</evidence>
<dbReference type="Pfam" id="PF01149">
    <property type="entry name" value="Fapy_DNA_glyco"/>
    <property type="match status" value="1"/>
</dbReference>
<name>A0A831TEX1_9BACT</name>